<accession>A5BME1</accession>
<dbReference type="AlphaFoldDB" id="A5BME1"/>
<protein>
    <recommendedName>
        <fullName evidence="2">Copia protein</fullName>
    </recommendedName>
</protein>
<sequence length="325" mass="37644">MPILNSKLRGETLLEQPCIGLRVYSRRKKDQEEEVYMTLPSGFARRFGSEKNFLAKEFEAKDLGAWRYFEEWSFLYQRKVFLCHKYTLDLPKKTRFLGCKPTQTPIDPTCKLQLLKERREFFKSFGDACGGFVAIDEEAMEKHHVQWAKILVKSNGNKMGFTWSTRRSLWKVLGKDLAVESKKKASLEVKSFNWPLGKEVPSNCLFSKLASFNSLVGMSIEGFEREMFSLKLLEDLRIPSKKPMTLYNGKNSTMNIAHNLVQHDKTKHVEVDRHFIKEKLEVEGICIPYVPTEEQLTDVLTKGLHKGMFNCLINKLGKIDIFEPT</sequence>
<proteinExistence type="predicted"/>
<evidence type="ECO:0008006" key="2">
    <source>
        <dbReference type="Google" id="ProtNLM"/>
    </source>
</evidence>
<evidence type="ECO:0000313" key="1">
    <source>
        <dbReference type="EMBL" id="CAN74760.1"/>
    </source>
</evidence>
<reference evidence="1" key="1">
    <citation type="journal article" date="2007" name="PLoS ONE">
        <title>The first genome sequence of an elite grapevine cultivar (Pinot noir Vitis vinifera L.): coping with a highly heterozygous genome.</title>
        <authorList>
            <person name="Velasco R."/>
            <person name="Zharkikh A."/>
            <person name="Troggio M."/>
            <person name="Cartwright D.A."/>
            <person name="Cestaro A."/>
            <person name="Pruss D."/>
            <person name="Pindo M."/>
            <person name="FitzGerald L.M."/>
            <person name="Vezzulli S."/>
            <person name="Reid J."/>
            <person name="Malacarne G."/>
            <person name="Iliev D."/>
            <person name="Coppola G."/>
            <person name="Wardell B."/>
            <person name="Micheletti D."/>
            <person name="Macalma T."/>
            <person name="Facci M."/>
            <person name="Mitchell J.T."/>
            <person name="Perazzolli M."/>
            <person name="Eldredge G."/>
            <person name="Gatto P."/>
            <person name="Oyzerski R."/>
            <person name="Moretto M."/>
            <person name="Gutin N."/>
            <person name="Stefanini M."/>
            <person name="Chen Y."/>
            <person name="Segala C."/>
            <person name="Davenport C."/>
            <person name="Dematte L."/>
            <person name="Mraz A."/>
            <person name="Battilana J."/>
            <person name="Stormo K."/>
            <person name="Costa F."/>
            <person name="Tao Q."/>
            <person name="Si-Ammour A."/>
            <person name="Harkins T."/>
            <person name="Lackey A."/>
            <person name="Perbost C."/>
            <person name="Taillon B."/>
            <person name="Stella A."/>
            <person name="Solovyev V."/>
            <person name="Fawcett J.A."/>
            <person name="Sterck L."/>
            <person name="Vandepoele K."/>
            <person name="Grando S.M."/>
            <person name="Toppo S."/>
            <person name="Moser C."/>
            <person name="Lanchbury J."/>
            <person name="Bogden R."/>
            <person name="Skolnick M."/>
            <person name="Sgaramella V."/>
            <person name="Bhatnagar S.K."/>
            <person name="Fontana P."/>
            <person name="Gutin A."/>
            <person name="Van de Peer Y."/>
            <person name="Salamini F."/>
            <person name="Viola R."/>
        </authorList>
    </citation>
    <scope>NUCLEOTIDE SEQUENCE</scope>
</reference>
<organism evidence="1">
    <name type="scientific">Vitis vinifera</name>
    <name type="common">Grape</name>
    <dbReference type="NCBI Taxonomy" id="29760"/>
    <lineage>
        <taxon>Eukaryota</taxon>
        <taxon>Viridiplantae</taxon>
        <taxon>Streptophyta</taxon>
        <taxon>Embryophyta</taxon>
        <taxon>Tracheophyta</taxon>
        <taxon>Spermatophyta</taxon>
        <taxon>Magnoliopsida</taxon>
        <taxon>eudicotyledons</taxon>
        <taxon>Gunneridae</taxon>
        <taxon>Pentapetalae</taxon>
        <taxon>rosids</taxon>
        <taxon>Vitales</taxon>
        <taxon>Vitaceae</taxon>
        <taxon>Viteae</taxon>
        <taxon>Vitis</taxon>
    </lineage>
</organism>
<name>A5BME1_VITVI</name>
<dbReference type="CDD" id="cd09272">
    <property type="entry name" value="RNase_HI_RT_Ty1"/>
    <property type="match status" value="1"/>
</dbReference>
<dbReference type="EMBL" id="AM464528">
    <property type="protein sequence ID" value="CAN74760.1"/>
    <property type="molecule type" value="Genomic_DNA"/>
</dbReference>
<gene>
    <name evidence="1" type="ORF">VITISV_011401</name>
</gene>